<comment type="caution">
    <text evidence="1">The sequence shown here is derived from an EMBL/GenBank/DDBJ whole genome shotgun (WGS) entry which is preliminary data.</text>
</comment>
<protein>
    <submittedName>
        <fullName evidence="1">Uncharacterized protein</fullName>
    </submittedName>
</protein>
<gene>
    <name evidence="1" type="ORF">E2C01_064235</name>
</gene>
<accession>A0A5B7HB62</accession>
<keyword evidence="2" id="KW-1185">Reference proteome</keyword>
<proteinExistence type="predicted"/>
<dbReference type="EMBL" id="VSRR010030335">
    <property type="protein sequence ID" value="MPC70001.1"/>
    <property type="molecule type" value="Genomic_DNA"/>
</dbReference>
<sequence length="9" mass="1079">MRLLPSYLS</sequence>
<reference evidence="1 2" key="1">
    <citation type="submission" date="2019-05" db="EMBL/GenBank/DDBJ databases">
        <title>Another draft genome of Portunus trituberculatus and its Hox gene families provides insights of decapod evolution.</title>
        <authorList>
            <person name="Jeong J.-H."/>
            <person name="Song I."/>
            <person name="Kim S."/>
            <person name="Choi T."/>
            <person name="Kim D."/>
            <person name="Ryu S."/>
            <person name="Kim W."/>
        </authorList>
    </citation>
    <scope>NUCLEOTIDE SEQUENCE [LARGE SCALE GENOMIC DNA]</scope>
    <source>
        <tissue evidence="1">Muscle</tissue>
    </source>
</reference>
<dbReference type="Proteomes" id="UP000324222">
    <property type="component" value="Unassembled WGS sequence"/>
</dbReference>
<evidence type="ECO:0000313" key="2">
    <source>
        <dbReference type="Proteomes" id="UP000324222"/>
    </source>
</evidence>
<organism evidence="1 2">
    <name type="scientific">Portunus trituberculatus</name>
    <name type="common">Swimming crab</name>
    <name type="synonym">Neptunus trituberculatus</name>
    <dbReference type="NCBI Taxonomy" id="210409"/>
    <lineage>
        <taxon>Eukaryota</taxon>
        <taxon>Metazoa</taxon>
        <taxon>Ecdysozoa</taxon>
        <taxon>Arthropoda</taxon>
        <taxon>Crustacea</taxon>
        <taxon>Multicrustacea</taxon>
        <taxon>Malacostraca</taxon>
        <taxon>Eumalacostraca</taxon>
        <taxon>Eucarida</taxon>
        <taxon>Decapoda</taxon>
        <taxon>Pleocyemata</taxon>
        <taxon>Brachyura</taxon>
        <taxon>Eubrachyura</taxon>
        <taxon>Portunoidea</taxon>
        <taxon>Portunidae</taxon>
        <taxon>Portuninae</taxon>
        <taxon>Portunus</taxon>
    </lineage>
</organism>
<evidence type="ECO:0000313" key="1">
    <source>
        <dbReference type="EMBL" id="MPC70001.1"/>
    </source>
</evidence>
<name>A0A5B7HB62_PORTR</name>